<dbReference type="PROSITE" id="PS51257">
    <property type="entry name" value="PROKAR_LIPOPROTEIN"/>
    <property type="match status" value="1"/>
</dbReference>
<evidence type="ECO:0000313" key="4">
    <source>
        <dbReference type="EMBL" id="NYD70049.1"/>
    </source>
</evidence>
<feature type="signal peptide" evidence="2">
    <location>
        <begin position="1"/>
        <end position="28"/>
    </location>
</feature>
<evidence type="ECO:0000259" key="3">
    <source>
        <dbReference type="Pfam" id="PF03537"/>
    </source>
</evidence>
<evidence type="ECO:0000256" key="2">
    <source>
        <dbReference type="SAM" id="SignalP"/>
    </source>
</evidence>
<dbReference type="InterPro" id="IPR004352">
    <property type="entry name" value="GH114_TIM-barrel"/>
</dbReference>
<dbReference type="SUPFAM" id="SSF51445">
    <property type="entry name" value="(Trans)glycosidases"/>
    <property type="match status" value="1"/>
</dbReference>
<comment type="caution">
    <text evidence="4">The sequence shown here is derived from an EMBL/GenBank/DDBJ whole genome shotgun (WGS) entry which is preliminary data.</text>
</comment>
<proteinExistence type="predicted"/>
<feature type="compositionally biased region" description="Low complexity" evidence="1">
    <location>
        <begin position="30"/>
        <end position="57"/>
    </location>
</feature>
<evidence type="ECO:0000313" key="5">
    <source>
        <dbReference type="Proteomes" id="UP000549913"/>
    </source>
</evidence>
<protein>
    <recommendedName>
        <fullName evidence="3">Glycoside-hydrolase family GH114 TIM-barrel domain-containing protein</fullName>
    </recommendedName>
</protein>
<dbReference type="AlphaFoldDB" id="A0A852SML2"/>
<gene>
    <name evidence="4" type="ORF">BJ984_001207</name>
</gene>
<dbReference type="InterPro" id="IPR013785">
    <property type="entry name" value="Aldolase_TIM"/>
</dbReference>
<feature type="region of interest" description="Disordered" evidence="1">
    <location>
        <begin position="30"/>
        <end position="61"/>
    </location>
</feature>
<name>A0A852SML2_9MICO</name>
<dbReference type="EMBL" id="JACCBM010000001">
    <property type="protein sequence ID" value="NYD70049.1"/>
    <property type="molecule type" value="Genomic_DNA"/>
</dbReference>
<dbReference type="Gene3D" id="3.20.20.70">
    <property type="entry name" value="Aldolase class I"/>
    <property type="match status" value="1"/>
</dbReference>
<reference evidence="4 5" key="1">
    <citation type="submission" date="2020-07" db="EMBL/GenBank/DDBJ databases">
        <title>Sequencing the genomes of 1000 actinobacteria strains.</title>
        <authorList>
            <person name="Klenk H.-P."/>
        </authorList>
    </citation>
    <scope>NUCLEOTIDE SEQUENCE [LARGE SCALE GENOMIC DNA]</scope>
    <source>
        <strain evidence="4 5">DSM 26474</strain>
    </source>
</reference>
<keyword evidence="2" id="KW-0732">Signal</keyword>
<dbReference type="PANTHER" id="PTHR35273">
    <property type="entry name" value="ALPHA-1,4 POLYGALACTOSAMINIDASE, PUTATIVE (AFU_ORTHOLOGUE AFUA_3G07890)-RELATED"/>
    <property type="match status" value="1"/>
</dbReference>
<evidence type="ECO:0000256" key="1">
    <source>
        <dbReference type="SAM" id="MobiDB-lite"/>
    </source>
</evidence>
<dbReference type="PANTHER" id="PTHR35273:SF2">
    <property type="entry name" value="ALPHA-GALACTOSIDASE"/>
    <property type="match status" value="1"/>
</dbReference>
<dbReference type="Pfam" id="PF03537">
    <property type="entry name" value="Glyco_hydro_114"/>
    <property type="match status" value="1"/>
</dbReference>
<dbReference type="InterPro" id="IPR017853">
    <property type="entry name" value="GH"/>
</dbReference>
<dbReference type="RefSeq" id="WP_271206426.1">
    <property type="nucleotide sequence ID" value="NZ_BSEW01000001.1"/>
</dbReference>
<sequence>MVPALRLRASAVALVVVTVLGLSACATGSDDDGPAAASGTGTGTPSATASPTPSATAEVDAAAPPSIRPLPADPVFDYQLGGAYAPSVGVNVVARDSTAAPEAGVYSICYVNGFQSQPGENWPEVLVLRDDEGEPVADPGWPDETIFDISTPDNRAALADRIAVTIAGCAGSGFDAVEFDNLDSYTRSDGAFGLEQAVQFATMLVGIAHANGLAAGQKNTPELGARGHTQIGFDFAVAEECQRFAECESYTEVYGDQVLDIEYAGHLSGSWAEVCADPSRPAGIVLRDRPLAPAGTKGHVYDRC</sequence>
<accession>A0A852SML2</accession>
<feature type="chain" id="PRO_5038425205" description="Glycoside-hydrolase family GH114 TIM-barrel domain-containing protein" evidence="2">
    <location>
        <begin position="29"/>
        <end position="304"/>
    </location>
</feature>
<keyword evidence="5" id="KW-1185">Reference proteome</keyword>
<dbReference type="Proteomes" id="UP000549913">
    <property type="component" value="Unassembled WGS sequence"/>
</dbReference>
<organism evidence="4 5">
    <name type="scientific">Herbiconiux flava</name>
    <dbReference type="NCBI Taxonomy" id="881268"/>
    <lineage>
        <taxon>Bacteria</taxon>
        <taxon>Bacillati</taxon>
        <taxon>Actinomycetota</taxon>
        <taxon>Actinomycetes</taxon>
        <taxon>Micrococcales</taxon>
        <taxon>Microbacteriaceae</taxon>
        <taxon>Herbiconiux</taxon>
    </lineage>
</organism>
<feature type="domain" description="Glycoside-hydrolase family GH114 TIM-barrel" evidence="3">
    <location>
        <begin position="76"/>
        <end position="282"/>
    </location>
</feature>